<reference evidence="3 4" key="1">
    <citation type="submission" date="2020-10" db="EMBL/GenBank/DDBJ databases">
        <title>Phylogeny of dyella-like bacteria.</title>
        <authorList>
            <person name="Fu J."/>
        </authorList>
    </citation>
    <scope>NUCLEOTIDE SEQUENCE [LARGE SCALE GENOMIC DNA]</scope>
    <source>
        <strain evidence="3 4">DHOB07</strain>
    </source>
</reference>
<dbReference type="Pfam" id="PF06649">
    <property type="entry name" value="DUF1161"/>
    <property type="match status" value="1"/>
</dbReference>
<dbReference type="EMBL" id="JADIKG010000012">
    <property type="protein sequence ID" value="MFK2873930.1"/>
    <property type="molecule type" value="Genomic_DNA"/>
</dbReference>
<dbReference type="RefSeq" id="WP_284400958.1">
    <property type="nucleotide sequence ID" value="NZ_BSNQ01000009.1"/>
</dbReference>
<keyword evidence="4" id="KW-1185">Reference proteome</keyword>
<evidence type="ECO:0000256" key="1">
    <source>
        <dbReference type="SAM" id="MobiDB-lite"/>
    </source>
</evidence>
<evidence type="ECO:0000313" key="3">
    <source>
        <dbReference type="EMBL" id="MFK2873930.1"/>
    </source>
</evidence>
<name>A0ABW8IX10_9GAMM</name>
<gene>
    <name evidence="3" type="ORF">ISP13_10340</name>
</gene>
<evidence type="ECO:0000313" key="4">
    <source>
        <dbReference type="Proteomes" id="UP001620405"/>
    </source>
</evidence>
<proteinExistence type="predicted"/>
<feature type="chain" id="PRO_5045381040" evidence="2">
    <location>
        <begin position="22"/>
        <end position="102"/>
    </location>
</feature>
<accession>A0ABW8IX10</accession>
<evidence type="ECO:0000256" key="2">
    <source>
        <dbReference type="SAM" id="SignalP"/>
    </source>
</evidence>
<keyword evidence="2" id="KW-0732">Signal</keyword>
<feature type="signal peptide" evidence="2">
    <location>
        <begin position="1"/>
        <end position="21"/>
    </location>
</feature>
<comment type="caution">
    <text evidence="3">The sequence shown here is derived from an EMBL/GenBank/DDBJ whole genome shotgun (WGS) entry which is preliminary data.</text>
</comment>
<dbReference type="InterPro" id="IPR010595">
    <property type="entry name" value="DUF1161"/>
</dbReference>
<sequence length="102" mass="10692">MKSHMSIVALALITLPLFAHASCDAVKSDIDAKIKAHGVNSYSLEVVSADQADKNEGKVVGRCEGNKVIVYSRGQSKVSDENSNSVLPLQPPAPTRSGQTGG</sequence>
<feature type="compositionally biased region" description="Polar residues" evidence="1">
    <location>
        <begin position="74"/>
        <end position="87"/>
    </location>
</feature>
<dbReference type="Proteomes" id="UP001620405">
    <property type="component" value="Unassembled WGS sequence"/>
</dbReference>
<feature type="region of interest" description="Disordered" evidence="1">
    <location>
        <begin position="74"/>
        <end position="102"/>
    </location>
</feature>
<protein>
    <submittedName>
        <fullName evidence="3">DUF1161 domain-containing protein</fullName>
    </submittedName>
</protein>
<organism evidence="3 4">
    <name type="scientific">Dyella lipolytica</name>
    <dbReference type="NCBI Taxonomy" id="1867835"/>
    <lineage>
        <taxon>Bacteria</taxon>
        <taxon>Pseudomonadati</taxon>
        <taxon>Pseudomonadota</taxon>
        <taxon>Gammaproteobacteria</taxon>
        <taxon>Lysobacterales</taxon>
        <taxon>Rhodanobacteraceae</taxon>
        <taxon>Dyella</taxon>
    </lineage>
</organism>